<dbReference type="InterPro" id="IPR037104">
    <property type="entry name" value="Annexin_sf"/>
</dbReference>
<dbReference type="GO" id="GO:0005509">
    <property type="term" value="F:calcium ion binding"/>
    <property type="evidence" value="ECO:0007669"/>
    <property type="project" value="InterPro"/>
</dbReference>
<evidence type="ECO:0008006" key="3">
    <source>
        <dbReference type="Google" id="ProtNLM"/>
    </source>
</evidence>
<reference evidence="2" key="1">
    <citation type="submission" date="2016-10" db="EMBL/GenBank/DDBJ databases">
        <authorList>
            <person name="Varghese N."/>
            <person name="Submissions S."/>
        </authorList>
    </citation>
    <scope>NUCLEOTIDE SEQUENCE [LARGE SCALE GENOMIC DNA]</scope>
    <source>
        <strain evidence="2">DSM 22376</strain>
    </source>
</reference>
<evidence type="ECO:0000313" key="1">
    <source>
        <dbReference type="EMBL" id="SDZ90830.1"/>
    </source>
</evidence>
<accession>A0A1H3WV33</accession>
<dbReference type="Proteomes" id="UP000198951">
    <property type="component" value="Unassembled WGS sequence"/>
</dbReference>
<dbReference type="GO" id="GO:0005544">
    <property type="term" value="F:calcium-dependent phospholipid binding"/>
    <property type="evidence" value="ECO:0007669"/>
    <property type="project" value="InterPro"/>
</dbReference>
<gene>
    <name evidence="1" type="ORF">SAMN05443667_101250</name>
</gene>
<proteinExistence type="predicted"/>
<protein>
    <recommendedName>
        <fullName evidence="3">Annexin</fullName>
    </recommendedName>
</protein>
<dbReference type="RefSeq" id="WP_091083541.1">
    <property type="nucleotide sequence ID" value="NZ_FNRD01000001.1"/>
</dbReference>
<dbReference type="AlphaFoldDB" id="A0A1H3WV33"/>
<dbReference type="Gene3D" id="1.10.220.10">
    <property type="entry name" value="Annexin"/>
    <property type="match status" value="1"/>
</dbReference>
<organism evidence="1 2">
    <name type="scientific">Flavobacterium gillisiae</name>
    <dbReference type="NCBI Taxonomy" id="150146"/>
    <lineage>
        <taxon>Bacteria</taxon>
        <taxon>Pseudomonadati</taxon>
        <taxon>Bacteroidota</taxon>
        <taxon>Flavobacteriia</taxon>
        <taxon>Flavobacteriales</taxon>
        <taxon>Flavobacteriaceae</taxon>
        <taxon>Flavobacterium</taxon>
    </lineage>
</organism>
<dbReference type="EMBL" id="FNRD01000001">
    <property type="protein sequence ID" value="SDZ90830.1"/>
    <property type="molecule type" value="Genomic_DNA"/>
</dbReference>
<dbReference type="STRING" id="150146.SAMN05443667_101250"/>
<sequence>MTQEQEKNVKIAGGVVGAAVLLYLIFGKGKENSGDGGDPTGNGGYIPVQPVFNAKNVALGLYEAMKDMGTEEEAILQILKPVSQTQFGQVVTAFGSKLYNSVTGDQRSYNPFYGLPKVNLKGWLKEELSVQDYALLRTKYPYHL</sequence>
<dbReference type="SUPFAM" id="SSF47874">
    <property type="entry name" value="Annexin"/>
    <property type="match status" value="1"/>
</dbReference>
<evidence type="ECO:0000313" key="2">
    <source>
        <dbReference type="Proteomes" id="UP000198951"/>
    </source>
</evidence>
<name>A0A1H3WV33_9FLAO</name>
<dbReference type="OrthoDB" id="1365308at2"/>
<keyword evidence="2" id="KW-1185">Reference proteome</keyword>